<dbReference type="InterPro" id="IPR025333">
    <property type="entry name" value="DUF4239"/>
</dbReference>
<dbReference type="EMBL" id="JWZX01002271">
    <property type="protein sequence ID" value="KOO30176.1"/>
    <property type="molecule type" value="Genomic_DNA"/>
</dbReference>
<dbReference type="Proteomes" id="UP000037460">
    <property type="component" value="Unassembled WGS sequence"/>
</dbReference>
<dbReference type="Pfam" id="PF14023">
    <property type="entry name" value="Bestrophin-like"/>
    <property type="match status" value="1"/>
</dbReference>
<feature type="non-terminal residue" evidence="2">
    <location>
        <position position="389"/>
    </location>
</feature>
<organism evidence="2 3">
    <name type="scientific">Chrysochromulina tobinii</name>
    <dbReference type="NCBI Taxonomy" id="1460289"/>
    <lineage>
        <taxon>Eukaryota</taxon>
        <taxon>Haptista</taxon>
        <taxon>Haptophyta</taxon>
        <taxon>Prymnesiophyceae</taxon>
        <taxon>Prymnesiales</taxon>
        <taxon>Chrysochromulinaceae</taxon>
        <taxon>Chrysochromulina</taxon>
    </lineage>
</organism>
<dbReference type="OrthoDB" id="434276at2759"/>
<dbReference type="AlphaFoldDB" id="A0A0M0JU08"/>
<reference evidence="3" key="1">
    <citation type="journal article" date="2015" name="PLoS Genet.">
        <title>Genome Sequence and Transcriptome Analyses of Chrysochromulina tobin: Metabolic Tools for Enhanced Algal Fitness in the Prominent Order Prymnesiales (Haptophyceae).</title>
        <authorList>
            <person name="Hovde B.T."/>
            <person name="Deodato C.R."/>
            <person name="Hunsperger H.M."/>
            <person name="Ryken S.A."/>
            <person name="Yost W."/>
            <person name="Jha R.K."/>
            <person name="Patterson J."/>
            <person name="Monnat R.J. Jr."/>
            <person name="Barlow S.B."/>
            <person name="Starkenburg S.R."/>
            <person name="Cattolico R.A."/>
        </authorList>
    </citation>
    <scope>NUCLEOTIDE SEQUENCE</scope>
    <source>
        <strain evidence="3">CCMP291</strain>
    </source>
</reference>
<comment type="caution">
    <text evidence="2">The sequence shown here is derived from an EMBL/GenBank/DDBJ whole genome shotgun (WGS) entry which is preliminary data.</text>
</comment>
<sequence length="389" mass="43333">MSAAFVLGLGFGLGARCSLIVARHPVAVRTTGCSECRMLSYQARTAPSRLIMQDEALLEECYLPIFDDSLEVSEKDLAAAERFRIVLSAFPVVMPALAFLGYDAVVPIFHELISFTQSWYSVDGGRLEAELIIPIINGIVQPAVAIVLGTMVTSTLTTLRDRQVSIRSCLNKEACDVRMLDATLTLMYGAAEDRALRTQYLALLRQYVTRLIVESSVSNRQCEVSLTSESELDGLLQSVYSTRRNPELEGAARFYDPVRMQLPNLVQSLNHLRSHRLAQLQTTYPAVHWQIMTLLGGSIIVAFLIESDEAALQFLNSVQLRVLFTILIDSHRRWPASRRAIGVCDGPSTCTGHALNLNGRLTLTRLNETRRTVVLAAFLSLFRELRKTR</sequence>
<evidence type="ECO:0000313" key="3">
    <source>
        <dbReference type="Proteomes" id="UP000037460"/>
    </source>
</evidence>
<evidence type="ECO:0000256" key="1">
    <source>
        <dbReference type="SAM" id="SignalP"/>
    </source>
</evidence>
<keyword evidence="3" id="KW-1185">Reference proteome</keyword>
<gene>
    <name evidence="2" type="ORF">Ctob_007391</name>
</gene>
<accession>A0A0M0JU08</accession>
<feature type="signal peptide" evidence="1">
    <location>
        <begin position="1"/>
        <end position="22"/>
    </location>
</feature>
<feature type="chain" id="PRO_5005602209" evidence="1">
    <location>
        <begin position="23"/>
        <end position="389"/>
    </location>
</feature>
<keyword evidence="1" id="KW-0732">Signal</keyword>
<protein>
    <submittedName>
        <fullName evidence="2">Uncharacterized protein</fullName>
    </submittedName>
</protein>
<name>A0A0M0JU08_9EUKA</name>
<evidence type="ECO:0000313" key="2">
    <source>
        <dbReference type="EMBL" id="KOO30176.1"/>
    </source>
</evidence>
<proteinExistence type="predicted"/>